<comment type="caution">
    <text evidence="2">The sequence shown here is derived from an EMBL/GenBank/DDBJ whole genome shotgun (WGS) entry which is preliminary data.</text>
</comment>
<dbReference type="EMBL" id="JACHFL010000016">
    <property type="protein sequence ID" value="MBB5365286.1"/>
    <property type="molecule type" value="Genomic_DNA"/>
</dbReference>
<feature type="region of interest" description="Disordered" evidence="1">
    <location>
        <begin position="1"/>
        <end position="24"/>
    </location>
</feature>
<dbReference type="AlphaFoldDB" id="A0A7W8JXY8"/>
<dbReference type="Proteomes" id="UP000552709">
    <property type="component" value="Unassembled WGS sequence"/>
</dbReference>
<evidence type="ECO:0000313" key="2">
    <source>
        <dbReference type="EMBL" id="MBB5365286.1"/>
    </source>
</evidence>
<feature type="compositionally biased region" description="Basic and acidic residues" evidence="1">
    <location>
        <begin position="1"/>
        <end position="13"/>
    </location>
</feature>
<evidence type="ECO:0000256" key="1">
    <source>
        <dbReference type="SAM" id="MobiDB-lite"/>
    </source>
</evidence>
<keyword evidence="3" id="KW-1185">Reference proteome</keyword>
<accession>A0A7W8JXY8</accession>
<name>A0A7W8JXY8_9DEIO</name>
<gene>
    <name evidence="2" type="ORF">HNQ08_004407</name>
</gene>
<organism evidence="2 3">
    <name type="scientific">Deinococcus humi</name>
    <dbReference type="NCBI Taxonomy" id="662880"/>
    <lineage>
        <taxon>Bacteria</taxon>
        <taxon>Thermotogati</taxon>
        <taxon>Deinococcota</taxon>
        <taxon>Deinococci</taxon>
        <taxon>Deinococcales</taxon>
        <taxon>Deinococcaceae</taxon>
        <taxon>Deinococcus</taxon>
    </lineage>
</organism>
<reference evidence="2 3" key="1">
    <citation type="submission" date="2020-08" db="EMBL/GenBank/DDBJ databases">
        <title>Genomic Encyclopedia of Type Strains, Phase IV (KMG-IV): sequencing the most valuable type-strain genomes for metagenomic binning, comparative biology and taxonomic classification.</title>
        <authorList>
            <person name="Goeker M."/>
        </authorList>
    </citation>
    <scope>NUCLEOTIDE SEQUENCE [LARGE SCALE GENOMIC DNA]</scope>
    <source>
        <strain evidence="2 3">DSM 27939</strain>
    </source>
</reference>
<evidence type="ECO:0000313" key="3">
    <source>
        <dbReference type="Proteomes" id="UP000552709"/>
    </source>
</evidence>
<protein>
    <submittedName>
        <fullName evidence="2">Uncharacterized protein</fullName>
    </submittedName>
</protein>
<sequence>MLSERFRRREVLGKPRQGSPDGHDLHLDGLTLLIYMALEGPRPGAAS</sequence>
<dbReference type="RefSeq" id="WP_184136651.1">
    <property type="nucleotide sequence ID" value="NZ_JACHFL010000016.1"/>
</dbReference>
<proteinExistence type="predicted"/>